<evidence type="ECO:0000313" key="3">
    <source>
        <dbReference type="Proteomes" id="UP001221898"/>
    </source>
</evidence>
<evidence type="ECO:0000256" key="1">
    <source>
        <dbReference type="SAM" id="MobiDB-lite"/>
    </source>
</evidence>
<accession>A0AAD7WUL7</accession>
<evidence type="ECO:0000313" key="2">
    <source>
        <dbReference type="EMBL" id="KAJ8409842.1"/>
    </source>
</evidence>
<reference evidence="2" key="1">
    <citation type="journal article" date="2023" name="Science">
        <title>Genome structures resolve the early diversification of teleost fishes.</title>
        <authorList>
            <person name="Parey E."/>
            <person name="Louis A."/>
            <person name="Montfort J."/>
            <person name="Bouchez O."/>
            <person name="Roques C."/>
            <person name="Iampietro C."/>
            <person name="Lluch J."/>
            <person name="Castinel A."/>
            <person name="Donnadieu C."/>
            <person name="Desvignes T."/>
            <person name="Floi Bucao C."/>
            <person name="Jouanno E."/>
            <person name="Wen M."/>
            <person name="Mejri S."/>
            <person name="Dirks R."/>
            <person name="Jansen H."/>
            <person name="Henkel C."/>
            <person name="Chen W.J."/>
            <person name="Zahm M."/>
            <person name="Cabau C."/>
            <person name="Klopp C."/>
            <person name="Thompson A.W."/>
            <person name="Robinson-Rechavi M."/>
            <person name="Braasch I."/>
            <person name="Lecointre G."/>
            <person name="Bobe J."/>
            <person name="Postlethwait J.H."/>
            <person name="Berthelot C."/>
            <person name="Roest Crollius H."/>
            <person name="Guiguen Y."/>
        </authorList>
    </citation>
    <scope>NUCLEOTIDE SEQUENCE</scope>
    <source>
        <strain evidence="2">NC1722</strain>
    </source>
</reference>
<comment type="caution">
    <text evidence="2">The sequence shown here is derived from an EMBL/GenBank/DDBJ whole genome shotgun (WGS) entry which is preliminary data.</text>
</comment>
<keyword evidence="3" id="KW-1185">Reference proteome</keyword>
<feature type="compositionally biased region" description="Basic residues" evidence="1">
    <location>
        <begin position="57"/>
        <end position="69"/>
    </location>
</feature>
<protein>
    <submittedName>
        <fullName evidence="2">Uncharacterized protein</fullName>
    </submittedName>
</protein>
<feature type="compositionally biased region" description="Basic and acidic residues" evidence="1">
    <location>
        <begin position="1"/>
        <end position="12"/>
    </location>
</feature>
<dbReference type="EMBL" id="JAINUG010000029">
    <property type="protein sequence ID" value="KAJ8409842.1"/>
    <property type="molecule type" value="Genomic_DNA"/>
</dbReference>
<feature type="region of interest" description="Disordered" evidence="1">
    <location>
        <begin position="149"/>
        <end position="180"/>
    </location>
</feature>
<organism evidence="2 3">
    <name type="scientific">Aldrovandia affinis</name>
    <dbReference type="NCBI Taxonomy" id="143900"/>
    <lineage>
        <taxon>Eukaryota</taxon>
        <taxon>Metazoa</taxon>
        <taxon>Chordata</taxon>
        <taxon>Craniata</taxon>
        <taxon>Vertebrata</taxon>
        <taxon>Euteleostomi</taxon>
        <taxon>Actinopterygii</taxon>
        <taxon>Neopterygii</taxon>
        <taxon>Teleostei</taxon>
        <taxon>Notacanthiformes</taxon>
        <taxon>Halosauridae</taxon>
        <taxon>Aldrovandia</taxon>
    </lineage>
</organism>
<dbReference type="AlphaFoldDB" id="A0AAD7WUL7"/>
<gene>
    <name evidence="2" type="ORF">AAFF_G00219010</name>
</gene>
<name>A0AAD7WUL7_9TELE</name>
<proteinExistence type="predicted"/>
<sequence>MRDPRRGERWREGPGSVGGRDMGTANTAADERSPKAARSRGRLQRAGRRQIVALGGPRRRAAPLSRQKRPSSLSEDMRLGIGQNAVLRSQGTSIITEGNVPWKTHDGTHPLEDSVEEVSQMKLHTERIDSRIERKLRYSLIVSLRAPGKGKCMAPKPTRGRKDQSLPAQRGHMFPGRERGANWCQGTSSELCSLTLAL</sequence>
<dbReference type="Proteomes" id="UP001221898">
    <property type="component" value="Unassembled WGS sequence"/>
</dbReference>
<feature type="region of interest" description="Disordered" evidence="1">
    <location>
        <begin position="1"/>
        <end position="75"/>
    </location>
</feature>
<feature type="compositionally biased region" description="Basic residues" evidence="1">
    <location>
        <begin position="35"/>
        <end position="48"/>
    </location>
</feature>